<feature type="domain" description="Integrase catalytic" evidence="3">
    <location>
        <begin position="661"/>
        <end position="833"/>
    </location>
</feature>
<sequence>MGISESIMIEKYAALMSDEPFSTYIEKYVDATNFASLKESLCSAFLDKITPAEKLQHIMTIKQEPNEPIVKFFMRITGEFEGYASLVKQIAGTENLLLGIDILKQQAFEQGLHDGIRRFIRERGACPETSSPGITPINTGAVEITIQTSMLGRITVPQIEGISGEDILEDFRLQVSITGETEGFFLMERLDCSLHFRKRKLEFGYAPQKEQISDSSCAFGSMVVRTDVTIDPGTFKNVDCKLIYGDEIKIEDGDNLIVTPLEGYENYLHDYVSTVYDQKTKILIFNDSCIPIEFKHYTEIASFSRFPKESLVAFSKSLECNGSMIEEKEVEWDSKEYLSQFDFSSVPNVVQLELEALLLNSKSCFSRHPYDVGKNDLMIFKPDIPIDTEFKPPKQFRIPYQMALVLEEHIQAMLQSGIIKEESSQFPSPVFLIRKHSANKNEQLSKENTRFLIDLRTCNTKMKDTAFLIPRTTDILQNLSKGKFYSEFDMRSGFFQISIDENYQKFFSFLSPLTGRSHCYTRIPQGSVFGPKAFASFMDKLFPAEFRSFVFNFFDDIYLKTESPNPKDHLEHLKRLNQNVRTELNIQVVLPKRMIPGILKLFHEHLALGIHASFERTLWKVRKFCIFENMASTIKEFVNNCDLCNRANTKKIKPPLGKNIVPEMPFLVWALDGAGPFPITSSGNRYVLVGVDLFSSLVVLKCIPAMNTENTIKFLWENIIAYYGLPEAVLTDHGSNFDNIEIKKMFSEINCKKIYSSPYNPQCNGASENKVKILKKILSHSCGKLTQVDWDEKIPLIMLSMNSSLNTVRKFSSFTIVHGFSGKSLADLQFNKPTNLNYFDGYDSYVTRLIQNICEIHQTCLNEIKIQRSKQAIQYNKDSKETLIASGDIVYCRDTTSVDSLGLKLVDFS</sequence>
<dbReference type="PROSITE" id="PS50994">
    <property type="entry name" value="INTEGRASE"/>
    <property type="match status" value="1"/>
</dbReference>
<evidence type="ECO:0000313" key="4">
    <source>
        <dbReference type="EMBL" id="KAK2703059.1"/>
    </source>
</evidence>
<dbReference type="Gene3D" id="3.10.10.10">
    <property type="entry name" value="HIV Type 1 Reverse Transcriptase, subunit A, domain 1"/>
    <property type="match status" value="1"/>
</dbReference>
<dbReference type="PANTHER" id="PTHR37984">
    <property type="entry name" value="PROTEIN CBG26694"/>
    <property type="match status" value="1"/>
</dbReference>
<dbReference type="EC" id="2.7.7.49" evidence="1"/>
<evidence type="ECO:0000256" key="1">
    <source>
        <dbReference type="ARBA" id="ARBA00012493"/>
    </source>
</evidence>
<dbReference type="InterPro" id="IPR043502">
    <property type="entry name" value="DNA/RNA_pol_sf"/>
</dbReference>
<dbReference type="Pfam" id="PF00665">
    <property type="entry name" value="rve"/>
    <property type="match status" value="1"/>
</dbReference>
<evidence type="ECO:0000313" key="5">
    <source>
        <dbReference type="Proteomes" id="UP001187531"/>
    </source>
</evidence>
<dbReference type="GO" id="GO:0042575">
    <property type="term" value="C:DNA polymerase complex"/>
    <property type="evidence" value="ECO:0007669"/>
    <property type="project" value="UniProtKB-ARBA"/>
</dbReference>
<dbReference type="EMBL" id="JAVRJZ010000122">
    <property type="protein sequence ID" value="KAK2703059.1"/>
    <property type="molecule type" value="Genomic_DNA"/>
</dbReference>
<protein>
    <recommendedName>
        <fullName evidence="1">RNA-directed DNA polymerase</fullName>
        <ecNumber evidence="1">2.7.7.49</ecNumber>
    </recommendedName>
</protein>
<dbReference type="AlphaFoldDB" id="A0AA88H9L5"/>
<dbReference type="Pfam" id="PF00078">
    <property type="entry name" value="RVT_1"/>
    <property type="match status" value="1"/>
</dbReference>
<dbReference type="InterPro" id="IPR036397">
    <property type="entry name" value="RNaseH_sf"/>
</dbReference>
<dbReference type="GO" id="GO:0015074">
    <property type="term" value="P:DNA integration"/>
    <property type="evidence" value="ECO:0007669"/>
    <property type="project" value="InterPro"/>
</dbReference>
<dbReference type="InterPro" id="IPR000477">
    <property type="entry name" value="RT_dom"/>
</dbReference>
<dbReference type="InterPro" id="IPR043128">
    <property type="entry name" value="Rev_trsase/Diguanyl_cyclase"/>
</dbReference>
<gene>
    <name evidence="4" type="ORF">QYM36_018402</name>
</gene>
<organism evidence="4 5">
    <name type="scientific">Artemia franciscana</name>
    <name type="common">Brine shrimp</name>
    <name type="synonym">Artemia sanfranciscana</name>
    <dbReference type="NCBI Taxonomy" id="6661"/>
    <lineage>
        <taxon>Eukaryota</taxon>
        <taxon>Metazoa</taxon>
        <taxon>Ecdysozoa</taxon>
        <taxon>Arthropoda</taxon>
        <taxon>Crustacea</taxon>
        <taxon>Branchiopoda</taxon>
        <taxon>Anostraca</taxon>
        <taxon>Artemiidae</taxon>
        <taxon>Artemia</taxon>
    </lineage>
</organism>
<dbReference type="SUPFAM" id="SSF56672">
    <property type="entry name" value="DNA/RNA polymerases"/>
    <property type="match status" value="1"/>
</dbReference>
<evidence type="ECO:0000259" key="2">
    <source>
        <dbReference type="PROSITE" id="PS50878"/>
    </source>
</evidence>
<dbReference type="Gene3D" id="3.30.420.10">
    <property type="entry name" value="Ribonuclease H-like superfamily/Ribonuclease H"/>
    <property type="match status" value="1"/>
</dbReference>
<dbReference type="InterPro" id="IPR001584">
    <property type="entry name" value="Integrase_cat-core"/>
</dbReference>
<dbReference type="InterPro" id="IPR041588">
    <property type="entry name" value="Integrase_H2C2"/>
</dbReference>
<dbReference type="Pfam" id="PF17921">
    <property type="entry name" value="Integrase_H2C2"/>
    <property type="match status" value="1"/>
</dbReference>
<dbReference type="CDD" id="cd01647">
    <property type="entry name" value="RT_LTR"/>
    <property type="match status" value="1"/>
</dbReference>
<dbReference type="InterPro" id="IPR012337">
    <property type="entry name" value="RNaseH-like_sf"/>
</dbReference>
<evidence type="ECO:0000259" key="3">
    <source>
        <dbReference type="PROSITE" id="PS50994"/>
    </source>
</evidence>
<dbReference type="SUPFAM" id="SSF53098">
    <property type="entry name" value="Ribonuclease H-like"/>
    <property type="match status" value="1"/>
</dbReference>
<proteinExistence type="predicted"/>
<name>A0AA88H9L5_ARTSF</name>
<comment type="caution">
    <text evidence="4">The sequence shown here is derived from an EMBL/GenBank/DDBJ whole genome shotgun (WGS) entry which is preliminary data.</text>
</comment>
<dbReference type="Gene3D" id="3.30.70.270">
    <property type="match status" value="1"/>
</dbReference>
<dbReference type="PANTHER" id="PTHR37984:SF5">
    <property type="entry name" value="PROTEIN NYNRIN-LIKE"/>
    <property type="match status" value="1"/>
</dbReference>
<keyword evidence="5" id="KW-1185">Reference proteome</keyword>
<dbReference type="PROSITE" id="PS50878">
    <property type="entry name" value="RT_POL"/>
    <property type="match status" value="1"/>
</dbReference>
<dbReference type="GO" id="GO:0003964">
    <property type="term" value="F:RNA-directed DNA polymerase activity"/>
    <property type="evidence" value="ECO:0007669"/>
    <property type="project" value="UniProtKB-EC"/>
</dbReference>
<accession>A0AA88H9L5</accession>
<dbReference type="InterPro" id="IPR050951">
    <property type="entry name" value="Retrovirus_Pol_polyprotein"/>
</dbReference>
<reference evidence="4" key="1">
    <citation type="submission" date="2023-07" db="EMBL/GenBank/DDBJ databases">
        <title>Chromosome-level genome assembly of Artemia franciscana.</title>
        <authorList>
            <person name="Jo E."/>
        </authorList>
    </citation>
    <scope>NUCLEOTIDE SEQUENCE</scope>
    <source>
        <tissue evidence="4">Whole body</tissue>
    </source>
</reference>
<dbReference type="GO" id="GO:0003676">
    <property type="term" value="F:nucleic acid binding"/>
    <property type="evidence" value="ECO:0007669"/>
    <property type="project" value="InterPro"/>
</dbReference>
<dbReference type="Proteomes" id="UP001187531">
    <property type="component" value="Unassembled WGS sequence"/>
</dbReference>
<feature type="domain" description="Reverse transcriptase" evidence="2">
    <location>
        <begin position="414"/>
        <end position="612"/>
    </location>
</feature>